<feature type="transmembrane region" description="Helical" evidence="1">
    <location>
        <begin position="66"/>
        <end position="86"/>
    </location>
</feature>
<feature type="transmembrane region" description="Helical" evidence="1">
    <location>
        <begin position="21"/>
        <end position="46"/>
    </location>
</feature>
<name>A0A6J4Q7Y5_9ACTN</name>
<dbReference type="EMBL" id="CADCVD010000042">
    <property type="protein sequence ID" value="CAA9437061.1"/>
    <property type="molecule type" value="Genomic_DNA"/>
</dbReference>
<keyword evidence="1" id="KW-0812">Transmembrane</keyword>
<sequence length="93" mass="10119">MFTQLPQRCSRKLKTMRRGEGVCSTALFGGAVVLASVLAAIAGLILARRLIPLDVRERHTTATGTIYAALYVMFGLSVGVSLFSVWQQYDAAR</sequence>
<evidence type="ECO:0000313" key="2">
    <source>
        <dbReference type="EMBL" id="CAA9437061.1"/>
    </source>
</evidence>
<reference evidence="2" key="1">
    <citation type="submission" date="2020-02" db="EMBL/GenBank/DDBJ databases">
        <authorList>
            <person name="Meier V. D."/>
        </authorList>
    </citation>
    <scope>NUCLEOTIDE SEQUENCE</scope>
    <source>
        <strain evidence="2">AVDCRST_MAG37</strain>
    </source>
</reference>
<gene>
    <name evidence="2" type="ORF">AVDCRST_MAG37-1041</name>
</gene>
<dbReference type="AlphaFoldDB" id="A0A6J4Q7Y5"/>
<evidence type="ECO:0000256" key="1">
    <source>
        <dbReference type="SAM" id="Phobius"/>
    </source>
</evidence>
<proteinExistence type="predicted"/>
<organism evidence="2">
    <name type="scientific">uncultured Rubrobacteraceae bacterium</name>
    <dbReference type="NCBI Taxonomy" id="349277"/>
    <lineage>
        <taxon>Bacteria</taxon>
        <taxon>Bacillati</taxon>
        <taxon>Actinomycetota</taxon>
        <taxon>Rubrobacteria</taxon>
        <taxon>Rubrobacterales</taxon>
        <taxon>Rubrobacteraceae</taxon>
        <taxon>environmental samples</taxon>
    </lineage>
</organism>
<protein>
    <submittedName>
        <fullName evidence="2">Uncharacterized protein</fullName>
    </submittedName>
</protein>
<keyword evidence="1" id="KW-0472">Membrane</keyword>
<accession>A0A6J4Q7Y5</accession>
<keyword evidence="1" id="KW-1133">Transmembrane helix</keyword>